<dbReference type="Proteomes" id="UP001234202">
    <property type="component" value="Unassembled WGS sequence"/>
</dbReference>
<sequence>MFLGAWRTYTSILVDSSEDGPTEQSFLGRKSVFDRLPEINRFSFIRASPERVYDHANLNDFFLSKVFPDAEREFEDVWSARARSEKLYRFDRAIIADRKSGHLGGGSKPMDKAFQLPVPSTWISDMKARILRNYRDSVTLQDPSHSKSKPVITYLSRQTATFRRLKQEIHEELVAGLKLLEQESIAEVQIEDFTDSDPKEDQVAKLSRTTVRLVVSPGVPYKPLI</sequence>
<evidence type="ECO:0000313" key="2">
    <source>
        <dbReference type="Proteomes" id="UP001234202"/>
    </source>
</evidence>
<dbReference type="EMBL" id="JASBWV010000013">
    <property type="protein sequence ID" value="KAJ9122998.1"/>
    <property type="molecule type" value="Genomic_DNA"/>
</dbReference>
<proteinExistence type="predicted"/>
<accession>A0ACC2XGP3</accession>
<gene>
    <name evidence="1" type="ORF">QFC24_004037</name>
</gene>
<keyword evidence="2" id="KW-1185">Reference proteome</keyword>
<comment type="caution">
    <text evidence="1">The sequence shown here is derived from an EMBL/GenBank/DDBJ whole genome shotgun (WGS) entry which is preliminary data.</text>
</comment>
<organism evidence="1 2">
    <name type="scientific">Naganishia onofrii</name>
    <dbReference type="NCBI Taxonomy" id="1851511"/>
    <lineage>
        <taxon>Eukaryota</taxon>
        <taxon>Fungi</taxon>
        <taxon>Dikarya</taxon>
        <taxon>Basidiomycota</taxon>
        <taxon>Agaricomycotina</taxon>
        <taxon>Tremellomycetes</taxon>
        <taxon>Filobasidiales</taxon>
        <taxon>Filobasidiaceae</taxon>
        <taxon>Naganishia</taxon>
    </lineage>
</organism>
<name>A0ACC2XGP3_9TREE</name>
<protein>
    <submittedName>
        <fullName evidence="1">Uncharacterized protein</fullName>
    </submittedName>
</protein>
<reference evidence="1" key="1">
    <citation type="submission" date="2023-04" db="EMBL/GenBank/DDBJ databases">
        <title>Draft Genome sequencing of Naganishia species isolated from polar environments using Oxford Nanopore Technology.</title>
        <authorList>
            <person name="Leo P."/>
            <person name="Venkateswaran K."/>
        </authorList>
    </citation>
    <scope>NUCLEOTIDE SEQUENCE</scope>
    <source>
        <strain evidence="1">DBVPG 5303</strain>
    </source>
</reference>
<evidence type="ECO:0000313" key="1">
    <source>
        <dbReference type="EMBL" id="KAJ9122998.1"/>
    </source>
</evidence>